<accession>A0ABN1NT62</accession>
<dbReference type="Proteomes" id="UP001501578">
    <property type="component" value="Unassembled WGS sequence"/>
</dbReference>
<feature type="compositionally biased region" description="Basic and acidic residues" evidence="1">
    <location>
        <begin position="32"/>
        <end position="50"/>
    </location>
</feature>
<comment type="caution">
    <text evidence="2">The sequence shown here is derived from an EMBL/GenBank/DDBJ whole genome shotgun (WGS) entry which is preliminary data.</text>
</comment>
<evidence type="ECO:0000313" key="2">
    <source>
        <dbReference type="EMBL" id="GAA0916322.1"/>
    </source>
</evidence>
<evidence type="ECO:0000313" key="3">
    <source>
        <dbReference type="Proteomes" id="UP001501578"/>
    </source>
</evidence>
<sequence>MSDGGGDEALRLHQVPPPREQREARSGPTSPDDARVYDCPRDDEEHRETGRVPVETLITERRLGSGESSVDQARSDAAAPVGGDASPARSRSGLVTGLPVVPAQRLSEPGSSSRWESRCGEEYCPAPVSARPYRVEWQFEGNMWVLRYGRQPRVMRLSCRCRPVEYEELAIGGRHWIRRIERTGDGIVLQVSPETANRWVGELWDLIMSGDAW</sequence>
<proteinExistence type="predicted"/>
<dbReference type="EMBL" id="BAAAHQ010000004">
    <property type="protein sequence ID" value="GAA0916322.1"/>
    <property type="molecule type" value="Genomic_DNA"/>
</dbReference>
<protein>
    <submittedName>
        <fullName evidence="2">Uncharacterized protein</fullName>
    </submittedName>
</protein>
<gene>
    <name evidence="2" type="ORF">GCM10009560_11420</name>
</gene>
<keyword evidence="3" id="KW-1185">Reference proteome</keyword>
<feature type="region of interest" description="Disordered" evidence="1">
    <location>
        <begin position="1"/>
        <end position="113"/>
    </location>
</feature>
<reference evidence="2 3" key="1">
    <citation type="journal article" date="2019" name="Int. J. Syst. Evol. Microbiol.">
        <title>The Global Catalogue of Microorganisms (GCM) 10K type strain sequencing project: providing services to taxonomists for standard genome sequencing and annotation.</title>
        <authorList>
            <consortium name="The Broad Institute Genomics Platform"/>
            <consortium name="The Broad Institute Genome Sequencing Center for Infectious Disease"/>
            <person name="Wu L."/>
            <person name="Ma J."/>
        </authorList>
    </citation>
    <scope>NUCLEOTIDE SEQUENCE [LARGE SCALE GENOMIC DNA]</scope>
    <source>
        <strain evidence="2 3">JCM 11136</strain>
    </source>
</reference>
<evidence type="ECO:0000256" key="1">
    <source>
        <dbReference type="SAM" id="MobiDB-lite"/>
    </source>
</evidence>
<dbReference type="RefSeq" id="WP_343948631.1">
    <property type="nucleotide sequence ID" value="NZ_BAAAHQ010000004.1"/>
</dbReference>
<organism evidence="2 3">
    <name type="scientific">Nonomuraea longicatena</name>
    <dbReference type="NCBI Taxonomy" id="83682"/>
    <lineage>
        <taxon>Bacteria</taxon>
        <taxon>Bacillati</taxon>
        <taxon>Actinomycetota</taxon>
        <taxon>Actinomycetes</taxon>
        <taxon>Streptosporangiales</taxon>
        <taxon>Streptosporangiaceae</taxon>
        <taxon>Nonomuraea</taxon>
    </lineage>
</organism>
<name>A0ABN1NT62_9ACTN</name>